<dbReference type="AlphaFoldDB" id="A0A284VKQ5"/>
<proteinExistence type="predicted"/>
<evidence type="ECO:0000313" key="1">
    <source>
        <dbReference type="EMBL" id="SNQ59812.1"/>
    </source>
</evidence>
<evidence type="ECO:0000313" key="2">
    <source>
        <dbReference type="Proteomes" id="UP000218615"/>
    </source>
</evidence>
<name>A0A284VKQ5_9EURY</name>
<keyword evidence="2" id="KW-1185">Reference proteome</keyword>
<reference evidence="2" key="1">
    <citation type="submission" date="2017-06" db="EMBL/GenBank/DDBJ databases">
        <authorList>
            <person name="Cremers G."/>
        </authorList>
    </citation>
    <scope>NUCLEOTIDE SEQUENCE [LARGE SCALE GENOMIC DNA]</scope>
</reference>
<protein>
    <submittedName>
        <fullName evidence="1">Uncharacterized protein</fullName>
    </submittedName>
</protein>
<dbReference type="Proteomes" id="UP000218615">
    <property type="component" value="Unassembled WGS sequence"/>
</dbReference>
<organism evidence="1 2">
    <name type="scientific">Candidatus Methanoperedens nitratireducens</name>
    <dbReference type="NCBI Taxonomy" id="1392998"/>
    <lineage>
        <taxon>Archaea</taxon>
        <taxon>Methanobacteriati</taxon>
        <taxon>Methanobacteriota</taxon>
        <taxon>Stenosarchaea group</taxon>
        <taxon>Methanomicrobia</taxon>
        <taxon>Methanosarcinales</taxon>
        <taxon>ANME-2 cluster</taxon>
        <taxon>Candidatus Methanoperedentaceae</taxon>
        <taxon>Candidatus Methanoperedens</taxon>
    </lineage>
</organism>
<dbReference type="EMBL" id="FZMP01000043">
    <property type="protein sequence ID" value="SNQ59812.1"/>
    <property type="molecule type" value="Genomic_DNA"/>
</dbReference>
<accession>A0A284VKQ5</accession>
<gene>
    <name evidence="1" type="ORF">MNV_1370003</name>
</gene>
<sequence>MTALNYVERFPYKLEFFDMKANGKLIALYHFSDSIPTEATLKKLCISNCEILHYMTTFFTK</sequence>